<dbReference type="FunFam" id="2.30.30.190:FF:000005">
    <property type="entry name" value="CAP-Gly domain containing linker protein 3"/>
    <property type="match status" value="1"/>
</dbReference>
<feature type="repeat" description="ANK" evidence="7">
    <location>
        <begin position="428"/>
        <end position="460"/>
    </location>
</feature>
<dbReference type="GeneID" id="101582329"/>
<evidence type="ECO:0000259" key="12">
    <source>
        <dbReference type="PROSITE" id="PS50950"/>
    </source>
</evidence>
<dbReference type="GO" id="GO:0031122">
    <property type="term" value="P:cytoplasmic microtubule organization"/>
    <property type="evidence" value="ECO:0007669"/>
    <property type="project" value="TreeGrafter"/>
</dbReference>
<evidence type="ECO:0000256" key="10">
    <source>
        <dbReference type="SAM" id="MobiDB-lite"/>
    </source>
</evidence>
<evidence type="ECO:0000256" key="9">
    <source>
        <dbReference type="SAM" id="Coils"/>
    </source>
</evidence>
<dbReference type="SUPFAM" id="SSF74924">
    <property type="entry name" value="Cap-Gly domain"/>
    <property type="match status" value="2"/>
</dbReference>
<dbReference type="RefSeq" id="XP_023577294.1">
    <property type="nucleotide sequence ID" value="XM_023721526.1"/>
</dbReference>
<reference evidence="14" key="1">
    <citation type="submission" date="2025-08" db="UniProtKB">
        <authorList>
            <consortium name="RefSeq"/>
        </authorList>
    </citation>
    <scope>IDENTIFICATION</scope>
</reference>
<evidence type="ECO:0000256" key="7">
    <source>
        <dbReference type="PROSITE-ProRule" id="PRU00023"/>
    </source>
</evidence>
<evidence type="ECO:0000256" key="1">
    <source>
        <dbReference type="ARBA" id="ARBA00022723"/>
    </source>
</evidence>
<dbReference type="FunCoup" id="A0A6P6EYD9">
    <property type="interactions" value="569"/>
</dbReference>
<feature type="compositionally biased region" description="Low complexity" evidence="10">
    <location>
        <begin position="598"/>
        <end position="608"/>
    </location>
</feature>
<protein>
    <submittedName>
        <fullName evidence="14">CAP-Gly domain-containing linker protein 3 isoform X1</fullName>
    </submittedName>
</protein>
<feature type="coiled-coil region" evidence="9">
    <location>
        <begin position="179"/>
        <end position="213"/>
    </location>
</feature>
<evidence type="ECO:0000313" key="13">
    <source>
        <dbReference type="Proteomes" id="UP000515203"/>
    </source>
</evidence>
<dbReference type="GO" id="GO:0005938">
    <property type="term" value="C:cell cortex"/>
    <property type="evidence" value="ECO:0007669"/>
    <property type="project" value="TreeGrafter"/>
</dbReference>
<evidence type="ECO:0000256" key="2">
    <source>
        <dbReference type="ARBA" id="ARBA00022737"/>
    </source>
</evidence>
<dbReference type="Pfam" id="PF01302">
    <property type="entry name" value="CAP_GLY"/>
    <property type="match status" value="2"/>
</dbReference>
<dbReference type="InterPro" id="IPR000938">
    <property type="entry name" value="CAP-Gly_domain"/>
</dbReference>
<dbReference type="GO" id="GO:0035371">
    <property type="term" value="C:microtubule plus-end"/>
    <property type="evidence" value="ECO:0007669"/>
    <property type="project" value="TreeGrafter"/>
</dbReference>
<dbReference type="InterPro" id="IPR002110">
    <property type="entry name" value="Ankyrin_rpt"/>
</dbReference>
<dbReference type="OrthoDB" id="2130750at2759"/>
<keyword evidence="4" id="KW-0862">Zinc</keyword>
<dbReference type="PROSITE" id="PS50245">
    <property type="entry name" value="CAP_GLY_2"/>
    <property type="match status" value="2"/>
</dbReference>
<dbReference type="AlphaFoldDB" id="A0A6P6EYD9"/>
<dbReference type="SUPFAM" id="SSF48403">
    <property type="entry name" value="Ankyrin repeat"/>
    <property type="match status" value="1"/>
</dbReference>
<keyword evidence="3 8" id="KW-0863">Zinc-finger</keyword>
<feature type="domain" description="THAP-type" evidence="12">
    <location>
        <begin position="1"/>
        <end position="85"/>
    </location>
</feature>
<dbReference type="PANTHER" id="PTHR18916">
    <property type="entry name" value="DYNACTIN 1-RELATED MICROTUBULE-BINDING"/>
    <property type="match status" value="1"/>
</dbReference>
<dbReference type="GO" id="GO:0005634">
    <property type="term" value="C:nucleus"/>
    <property type="evidence" value="ECO:0007669"/>
    <property type="project" value="TreeGrafter"/>
</dbReference>
<keyword evidence="2" id="KW-0677">Repeat</keyword>
<gene>
    <name evidence="14" type="primary">Clip3</name>
</gene>
<dbReference type="FunFam" id="1.25.40.20:FF:000044">
    <property type="entry name" value="CAP-Gly domain containing linker protein 3"/>
    <property type="match status" value="1"/>
</dbReference>
<feature type="domain" description="CAP-Gly" evidence="11">
    <location>
        <begin position="545"/>
        <end position="587"/>
    </location>
</feature>
<dbReference type="SMART" id="SM01052">
    <property type="entry name" value="CAP_GLY"/>
    <property type="match status" value="2"/>
</dbReference>
<keyword evidence="6 8" id="KW-0238">DNA-binding</keyword>
<dbReference type="GO" id="GO:0003677">
    <property type="term" value="F:DNA binding"/>
    <property type="evidence" value="ECO:0007669"/>
    <property type="project" value="UniProtKB-UniRule"/>
</dbReference>
<keyword evidence="13" id="KW-1185">Reference proteome</keyword>
<dbReference type="CTD" id="25999"/>
<accession>A0A6P6EYD9</accession>
<organism evidence="13 14">
    <name type="scientific">Octodon degus</name>
    <name type="common">Degu</name>
    <name type="synonym">Sciurus degus</name>
    <dbReference type="NCBI Taxonomy" id="10160"/>
    <lineage>
        <taxon>Eukaryota</taxon>
        <taxon>Metazoa</taxon>
        <taxon>Chordata</taxon>
        <taxon>Craniata</taxon>
        <taxon>Vertebrata</taxon>
        <taxon>Euteleostomi</taxon>
        <taxon>Mammalia</taxon>
        <taxon>Eutheria</taxon>
        <taxon>Euarchontoglires</taxon>
        <taxon>Glires</taxon>
        <taxon>Rodentia</taxon>
        <taxon>Hystricomorpha</taxon>
        <taxon>Octodontidae</taxon>
        <taxon>Octodon</taxon>
    </lineage>
</organism>
<dbReference type="SMART" id="SM00692">
    <property type="entry name" value="DM3"/>
    <property type="match status" value="1"/>
</dbReference>
<feature type="region of interest" description="Disordered" evidence="10">
    <location>
        <begin position="227"/>
        <end position="280"/>
    </location>
</feature>
<dbReference type="Proteomes" id="UP000515203">
    <property type="component" value="Unplaced"/>
</dbReference>
<keyword evidence="9" id="KW-0175">Coiled coil</keyword>
<dbReference type="InterPro" id="IPR006612">
    <property type="entry name" value="THAP_Znf"/>
</dbReference>
<dbReference type="PANTHER" id="PTHR18916:SF77">
    <property type="entry name" value="CAP-GLY DOMAIN-CONTAINING LINKER PROTEIN 3"/>
    <property type="match status" value="1"/>
</dbReference>
<feature type="region of interest" description="Disordered" evidence="10">
    <location>
        <begin position="596"/>
        <end position="644"/>
    </location>
</feature>
<keyword evidence="1" id="KW-0479">Metal-binding</keyword>
<dbReference type="Pfam" id="PF05485">
    <property type="entry name" value="THAP"/>
    <property type="match status" value="1"/>
</dbReference>
<dbReference type="SMART" id="SM00980">
    <property type="entry name" value="THAP"/>
    <property type="match status" value="1"/>
</dbReference>
<sequence length="778" mass="85252">MPKYCRAPNCSNSAGRLGSDNRPVSFYKFPLKDSSRLQAWLRHMGREHWVPSCHQHLCSEHFTPSCFQWRWGVRYLQPDAVPSIFSPALPAQSSQRTRNIEKLVVLPLPAPQETSQAPREPTTATATGQVHLVVLGAVSQNPVATAPVCLTPLPVPPTASGTQPRVTVQHPPTGLGAALRALQQRVQRLQRRQERHQAQLQDLEQLAQQLCRENLWAHVPQGPLCLGPPKIMTKTDPAPMAPPPRGEEEEEEEEDEPVPEAPSPTQERRQKPVVHPSAPAPLPKDYAFTFFDPNDPACQEILFDPQTTVPELFAIVRQWVPQVQHKIDVIGNEILRRGCHVNDRDGLTDMTLLHYACKAGAHGVGDPAAAVRLSQQLLALGADVTLRSRWTNMNALHYAAYFDVPDLVRVLLKGARPRVVNSTCSDFNHGSALHIAASNLCLGAAKCLLEHGANPALRNRKGQVPAEVVPDPMDMSLDKAEAALVAKELRTLLEEAVPLSCALPKVTLPNYDNVPGNLMLSALGLRLGDRVLLDGQKTGTLRFCGTTEFASGQWVGVELDEPEGKNDGSVGGVRYFICPPKQGLFASVSKISKAVDAPPSSVTSTPRTPRMDFSRVTGKGRREHKGKKKSPSSPSLGSLQQREGAKAEVGDQVLVAGQKQGIVRFYGKTDFAPGYWYGIELDQPTGKHDGSVFGVRYFTCPPRHGVFAPASRIQRIGGSTDPPGDSVGAKKVHQVTMTQPKRTFTTVRTPKDIASENSISRLLFCCWFPWMLRAEMQS</sequence>
<evidence type="ECO:0000259" key="11">
    <source>
        <dbReference type="PROSITE" id="PS50245"/>
    </source>
</evidence>
<dbReference type="SMART" id="SM00248">
    <property type="entry name" value="ANK"/>
    <property type="match status" value="3"/>
</dbReference>
<dbReference type="PROSITE" id="PS50088">
    <property type="entry name" value="ANK_REPEAT"/>
    <property type="match status" value="1"/>
</dbReference>
<feature type="compositionally biased region" description="Acidic residues" evidence="10">
    <location>
        <begin position="247"/>
        <end position="258"/>
    </location>
</feature>
<evidence type="ECO:0000256" key="8">
    <source>
        <dbReference type="PROSITE-ProRule" id="PRU00309"/>
    </source>
</evidence>
<dbReference type="GO" id="GO:0051010">
    <property type="term" value="F:microtubule plus-end binding"/>
    <property type="evidence" value="ECO:0007669"/>
    <property type="project" value="TreeGrafter"/>
</dbReference>
<dbReference type="Gene3D" id="2.30.30.190">
    <property type="entry name" value="CAP Gly-rich-like domain"/>
    <property type="match status" value="2"/>
</dbReference>
<evidence type="ECO:0000313" key="14">
    <source>
        <dbReference type="RefSeq" id="XP_023577294.1"/>
    </source>
</evidence>
<evidence type="ECO:0000256" key="3">
    <source>
        <dbReference type="ARBA" id="ARBA00022771"/>
    </source>
</evidence>
<dbReference type="GO" id="GO:0008270">
    <property type="term" value="F:zinc ion binding"/>
    <property type="evidence" value="ECO:0007669"/>
    <property type="project" value="UniProtKB-KW"/>
</dbReference>
<evidence type="ECO:0000256" key="6">
    <source>
        <dbReference type="ARBA" id="ARBA00023125"/>
    </source>
</evidence>
<dbReference type="Gene3D" id="1.25.40.20">
    <property type="entry name" value="Ankyrin repeat-containing domain"/>
    <property type="match status" value="1"/>
</dbReference>
<evidence type="ECO:0000256" key="4">
    <source>
        <dbReference type="ARBA" id="ARBA00022833"/>
    </source>
</evidence>
<dbReference type="InterPro" id="IPR036859">
    <property type="entry name" value="CAP-Gly_dom_sf"/>
</dbReference>
<proteinExistence type="predicted"/>
<dbReference type="Pfam" id="PF12796">
    <property type="entry name" value="Ank_2"/>
    <property type="match status" value="1"/>
</dbReference>
<dbReference type="SUPFAM" id="SSF57716">
    <property type="entry name" value="Glucocorticoid receptor-like (DNA-binding domain)"/>
    <property type="match status" value="1"/>
</dbReference>
<dbReference type="InterPro" id="IPR036770">
    <property type="entry name" value="Ankyrin_rpt-contain_sf"/>
</dbReference>
<dbReference type="PROSITE" id="PS50950">
    <property type="entry name" value="ZF_THAP"/>
    <property type="match status" value="1"/>
</dbReference>
<name>A0A6P6EYD9_OCTDE</name>
<dbReference type="PROSITE" id="PS00845">
    <property type="entry name" value="CAP_GLY_1"/>
    <property type="match status" value="2"/>
</dbReference>
<dbReference type="InParanoid" id="A0A6P6EYD9"/>
<evidence type="ECO:0000256" key="5">
    <source>
        <dbReference type="ARBA" id="ARBA00023043"/>
    </source>
</evidence>
<feature type="compositionally biased region" description="Basic residues" evidence="10">
    <location>
        <begin position="618"/>
        <end position="630"/>
    </location>
</feature>
<feature type="domain" description="CAP-Gly" evidence="11">
    <location>
        <begin position="667"/>
        <end position="709"/>
    </location>
</feature>
<keyword evidence="5 7" id="KW-0040">ANK repeat</keyword>